<organism evidence="4 5">
    <name type="scientific">Alkalibacterium kapii</name>
    <dbReference type="NCBI Taxonomy" id="426704"/>
    <lineage>
        <taxon>Bacteria</taxon>
        <taxon>Bacillati</taxon>
        <taxon>Bacillota</taxon>
        <taxon>Bacilli</taxon>
        <taxon>Lactobacillales</taxon>
        <taxon>Carnobacteriaceae</taxon>
        <taxon>Alkalibacterium</taxon>
    </lineage>
</organism>
<dbReference type="RefSeq" id="WP_146923203.1">
    <property type="nucleotide sequence ID" value="NZ_BJUY01000003.1"/>
</dbReference>
<keyword evidence="1" id="KW-0547">Nucleotide-binding</keyword>
<dbReference type="SMART" id="SM00382">
    <property type="entry name" value="AAA"/>
    <property type="match status" value="1"/>
</dbReference>
<accession>A0A511ATS9</accession>
<dbReference type="EMBL" id="BJUY01000003">
    <property type="protein sequence ID" value="GEK90733.1"/>
    <property type="molecule type" value="Genomic_DNA"/>
</dbReference>
<dbReference type="InterPro" id="IPR027417">
    <property type="entry name" value="P-loop_NTPase"/>
</dbReference>
<dbReference type="PROSITE" id="PS50893">
    <property type="entry name" value="ABC_TRANSPORTER_2"/>
    <property type="match status" value="1"/>
</dbReference>
<dbReference type="PANTHER" id="PTHR42798">
    <property type="entry name" value="LIPOPROTEIN-RELEASING SYSTEM ATP-BINDING PROTEIN LOLD"/>
    <property type="match status" value="1"/>
</dbReference>
<dbReference type="AlphaFoldDB" id="A0A511ATS9"/>
<dbReference type="InterPro" id="IPR025662">
    <property type="entry name" value="Sigma_54_int_dom_ATP-bd_1"/>
</dbReference>
<evidence type="ECO:0000256" key="2">
    <source>
        <dbReference type="ARBA" id="ARBA00022840"/>
    </source>
</evidence>
<dbReference type="OrthoDB" id="9791546at2"/>
<evidence type="ECO:0000256" key="1">
    <source>
        <dbReference type="ARBA" id="ARBA00022741"/>
    </source>
</evidence>
<dbReference type="PANTHER" id="PTHR42798:SF2">
    <property type="entry name" value="ABC TRANSPORTER ATP-BINDING PROTEIN MG467-RELATED"/>
    <property type="match status" value="1"/>
</dbReference>
<dbReference type="PROSITE" id="PS00211">
    <property type="entry name" value="ABC_TRANSPORTER_1"/>
    <property type="match status" value="1"/>
</dbReference>
<dbReference type="SUPFAM" id="SSF52540">
    <property type="entry name" value="P-loop containing nucleoside triphosphate hydrolases"/>
    <property type="match status" value="1"/>
</dbReference>
<dbReference type="Proteomes" id="UP000321662">
    <property type="component" value="Unassembled WGS sequence"/>
</dbReference>
<reference evidence="4 5" key="1">
    <citation type="submission" date="2019-07" db="EMBL/GenBank/DDBJ databases">
        <title>Whole genome shotgun sequence of Alkalibacterium kapii NBRC 103247.</title>
        <authorList>
            <person name="Hosoyama A."/>
            <person name="Uohara A."/>
            <person name="Ohji S."/>
            <person name="Ichikawa N."/>
        </authorList>
    </citation>
    <scope>NUCLEOTIDE SEQUENCE [LARGE SCALE GENOMIC DNA]</scope>
    <source>
        <strain evidence="4 5">NBRC 103247</strain>
    </source>
</reference>
<dbReference type="InterPro" id="IPR017871">
    <property type="entry name" value="ABC_transporter-like_CS"/>
</dbReference>
<comment type="caution">
    <text evidence="4">The sequence shown here is derived from an EMBL/GenBank/DDBJ whole genome shotgun (WGS) entry which is preliminary data.</text>
</comment>
<dbReference type="GO" id="GO:0016887">
    <property type="term" value="F:ATP hydrolysis activity"/>
    <property type="evidence" value="ECO:0007669"/>
    <property type="project" value="InterPro"/>
</dbReference>
<evidence type="ECO:0000259" key="3">
    <source>
        <dbReference type="PROSITE" id="PS50893"/>
    </source>
</evidence>
<evidence type="ECO:0000313" key="4">
    <source>
        <dbReference type="EMBL" id="GEK90733.1"/>
    </source>
</evidence>
<keyword evidence="2 4" id="KW-0067">ATP-binding</keyword>
<dbReference type="InterPro" id="IPR003593">
    <property type="entry name" value="AAA+_ATPase"/>
</dbReference>
<sequence length="216" mass="24389">MKVEARNITKQFGNKALFTDLHLEINAKDSIVITGDSGSGKSTLLNILGLIEEADEGKVIWDKNKIEKINSKKVNRIIREEIGYVFQNYALIENKTVYENVLIGAKYNDSITTKNKKEYIYNAIKRVGLNGLENRKVYSLSGGEQQRVALARIIVKPCSVIFADEPTGNLDDENANKIIEILFDLNKEGKTIVVVTHDRSIISKFDKHVHLNVKEK</sequence>
<dbReference type="Pfam" id="PF00005">
    <property type="entry name" value="ABC_tran"/>
    <property type="match status" value="1"/>
</dbReference>
<dbReference type="Gene3D" id="3.40.50.300">
    <property type="entry name" value="P-loop containing nucleotide triphosphate hydrolases"/>
    <property type="match status" value="1"/>
</dbReference>
<dbReference type="PROSITE" id="PS00675">
    <property type="entry name" value="SIGMA54_INTERACT_1"/>
    <property type="match status" value="1"/>
</dbReference>
<dbReference type="GO" id="GO:0005524">
    <property type="term" value="F:ATP binding"/>
    <property type="evidence" value="ECO:0007669"/>
    <property type="project" value="UniProtKB-KW"/>
</dbReference>
<dbReference type="InterPro" id="IPR003439">
    <property type="entry name" value="ABC_transporter-like_ATP-bd"/>
</dbReference>
<proteinExistence type="predicted"/>
<feature type="domain" description="ABC transporter" evidence="3">
    <location>
        <begin position="3"/>
        <end position="216"/>
    </location>
</feature>
<protein>
    <submittedName>
        <fullName evidence="4">ABC transporter ATP-binding protein</fullName>
    </submittedName>
</protein>
<name>A0A511ATS9_9LACT</name>
<keyword evidence="5" id="KW-1185">Reference proteome</keyword>
<evidence type="ECO:0000313" key="5">
    <source>
        <dbReference type="Proteomes" id="UP000321662"/>
    </source>
</evidence>
<gene>
    <name evidence="4" type="ORF">AKA01nite_03550</name>
</gene>